<name>A0A9D9ER28_9BACT</name>
<evidence type="ECO:0000313" key="3">
    <source>
        <dbReference type="Proteomes" id="UP000823661"/>
    </source>
</evidence>
<organism evidence="2 3">
    <name type="scientific">Candidatus Cryptobacteroides intestinavium</name>
    <dbReference type="NCBI Taxonomy" id="2840766"/>
    <lineage>
        <taxon>Bacteria</taxon>
        <taxon>Pseudomonadati</taxon>
        <taxon>Bacteroidota</taxon>
        <taxon>Bacteroidia</taxon>
        <taxon>Bacteroidales</taxon>
        <taxon>Candidatus Cryptobacteroides</taxon>
    </lineage>
</organism>
<reference evidence="2" key="2">
    <citation type="journal article" date="2021" name="PeerJ">
        <title>Extensive microbial diversity within the chicken gut microbiome revealed by metagenomics and culture.</title>
        <authorList>
            <person name="Gilroy R."/>
            <person name="Ravi A."/>
            <person name="Getino M."/>
            <person name="Pursley I."/>
            <person name="Horton D.L."/>
            <person name="Alikhan N.F."/>
            <person name="Baker D."/>
            <person name="Gharbi K."/>
            <person name="Hall N."/>
            <person name="Watson M."/>
            <person name="Adriaenssens E.M."/>
            <person name="Foster-Nyarko E."/>
            <person name="Jarju S."/>
            <person name="Secka A."/>
            <person name="Antonio M."/>
            <person name="Oren A."/>
            <person name="Chaudhuri R.R."/>
            <person name="La Ragione R."/>
            <person name="Hildebrand F."/>
            <person name="Pallen M.J."/>
        </authorList>
    </citation>
    <scope>NUCLEOTIDE SEQUENCE</scope>
    <source>
        <strain evidence="2">B1-20833</strain>
    </source>
</reference>
<dbReference type="Pfam" id="PF13568">
    <property type="entry name" value="OMP_b-brl_2"/>
    <property type="match status" value="1"/>
</dbReference>
<comment type="caution">
    <text evidence="2">The sequence shown here is derived from an EMBL/GenBank/DDBJ whole genome shotgun (WGS) entry which is preliminary data.</text>
</comment>
<evidence type="ECO:0000259" key="1">
    <source>
        <dbReference type="Pfam" id="PF13568"/>
    </source>
</evidence>
<dbReference type="InterPro" id="IPR025665">
    <property type="entry name" value="Beta-barrel_OMP_2"/>
</dbReference>
<dbReference type="AlphaFoldDB" id="A0A9D9ER28"/>
<feature type="domain" description="Outer membrane protein beta-barrel" evidence="1">
    <location>
        <begin position="23"/>
        <end position="171"/>
    </location>
</feature>
<sequence length="210" mass="23203">MKKYIVIVLASVLMLTGAFSSVAQSRYGVIGGMTFSTSRISDLTRAPMTQWHGGFTYKLDLPLGFSLQPSLVYHAKGTRLKEQMFDIRMSYLELPVSFQWGPDLLIFRPFLDITPYIGYALGNQLAASGMDTARNSWNGLNRFEYGLGLGIGLELWRFQVIGRYNWNFGPLSNADAAMSDGFVPFISNAFSSNNFGGFTLSLAILFGGGK</sequence>
<reference evidence="2" key="1">
    <citation type="submission" date="2020-10" db="EMBL/GenBank/DDBJ databases">
        <authorList>
            <person name="Gilroy R."/>
        </authorList>
    </citation>
    <scope>NUCLEOTIDE SEQUENCE</scope>
    <source>
        <strain evidence="2">B1-20833</strain>
    </source>
</reference>
<dbReference type="Proteomes" id="UP000823661">
    <property type="component" value="Unassembled WGS sequence"/>
</dbReference>
<proteinExistence type="predicted"/>
<dbReference type="EMBL" id="JADIMI010000014">
    <property type="protein sequence ID" value="MBO8451570.1"/>
    <property type="molecule type" value="Genomic_DNA"/>
</dbReference>
<protein>
    <submittedName>
        <fullName evidence="2">Outer membrane beta-barrel protein</fullName>
    </submittedName>
</protein>
<evidence type="ECO:0000313" key="2">
    <source>
        <dbReference type="EMBL" id="MBO8451570.1"/>
    </source>
</evidence>
<accession>A0A9D9ER28</accession>
<gene>
    <name evidence="2" type="ORF">IAC06_01630</name>
</gene>